<evidence type="ECO:0000256" key="2">
    <source>
        <dbReference type="ARBA" id="ARBA00022448"/>
    </source>
</evidence>
<keyword evidence="4 10" id="KW-0812">Transmembrane</keyword>
<keyword evidence="2 10" id="KW-0813">Transport</keyword>
<evidence type="ECO:0000256" key="8">
    <source>
        <dbReference type="ARBA" id="ARBA00023136"/>
    </source>
</evidence>
<evidence type="ECO:0000256" key="5">
    <source>
        <dbReference type="ARBA" id="ARBA00022729"/>
    </source>
</evidence>
<dbReference type="Gene3D" id="2.170.130.10">
    <property type="entry name" value="TonB-dependent receptor, plug domain"/>
    <property type="match status" value="1"/>
</dbReference>
<comment type="caution">
    <text evidence="15">The sequence shown here is derived from an EMBL/GenBank/DDBJ whole genome shotgun (WGS) entry which is preliminary data.</text>
</comment>
<dbReference type="InterPro" id="IPR036942">
    <property type="entry name" value="Beta-barrel_TonB_sf"/>
</dbReference>
<accession>A0ABT4VFC2</accession>
<dbReference type="InterPro" id="IPR039426">
    <property type="entry name" value="TonB-dep_rcpt-like"/>
</dbReference>
<evidence type="ECO:0000256" key="3">
    <source>
        <dbReference type="ARBA" id="ARBA00022452"/>
    </source>
</evidence>
<dbReference type="Pfam" id="PF00593">
    <property type="entry name" value="TonB_dep_Rec_b-barrel"/>
    <property type="match status" value="1"/>
</dbReference>
<evidence type="ECO:0000256" key="9">
    <source>
        <dbReference type="ARBA" id="ARBA00023237"/>
    </source>
</evidence>
<evidence type="ECO:0000256" key="1">
    <source>
        <dbReference type="ARBA" id="ARBA00004571"/>
    </source>
</evidence>
<evidence type="ECO:0000256" key="6">
    <source>
        <dbReference type="ARBA" id="ARBA00023065"/>
    </source>
</evidence>
<evidence type="ECO:0000256" key="12">
    <source>
        <dbReference type="SAM" id="SignalP"/>
    </source>
</evidence>
<feature type="domain" description="TonB-dependent receptor plug" evidence="14">
    <location>
        <begin position="41"/>
        <end position="152"/>
    </location>
</feature>
<evidence type="ECO:0000259" key="13">
    <source>
        <dbReference type="Pfam" id="PF00593"/>
    </source>
</evidence>
<dbReference type="SUPFAM" id="SSF56935">
    <property type="entry name" value="Porins"/>
    <property type="match status" value="1"/>
</dbReference>
<dbReference type="EMBL" id="JAQHXR010000004">
    <property type="protein sequence ID" value="MDA3969396.1"/>
    <property type="molecule type" value="Genomic_DNA"/>
</dbReference>
<evidence type="ECO:0000256" key="10">
    <source>
        <dbReference type="PROSITE-ProRule" id="PRU01360"/>
    </source>
</evidence>
<dbReference type="RefSeq" id="WP_271021752.1">
    <property type="nucleotide sequence ID" value="NZ_JAQHXR010000004.1"/>
</dbReference>
<keyword evidence="15" id="KW-0675">Receptor</keyword>
<evidence type="ECO:0000256" key="7">
    <source>
        <dbReference type="ARBA" id="ARBA00023077"/>
    </source>
</evidence>
<dbReference type="InterPro" id="IPR012910">
    <property type="entry name" value="Plug_dom"/>
</dbReference>
<keyword evidence="16" id="KW-1185">Reference proteome</keyword>
<dbReference type="PANTHER" id="PTHR30069">
    <property type="entry name" value="TONB-DEPENDENT OUTER MEMBRANE RECEPTOR"/>
    <property type="match status" value="1"/>
</dbReference>
<dbReference type="Gene3D" id="2.40.170.20">
    <property type="entry name" value="TonB-dependent receptor, beta-barrel domain"/>
    <property type="match status" value="1"/>
</dbReference>
<evidence type="ECO:0000313" key="16">
    <source>
        <dbReference type="Proteomes" id="UP001210261"/>
    </source>
</evidence>
<keyword evidence="7 11" id="KW-0798">TonB box</keyword>
<dbReference type="PROSITE" id="PS52016">
    <property type="entry name" value="TONB_DEPENDENT_REC_3"/>
    <property type="match status" value="1"/>
</dbReference>
<evidence type="ECO:0000313" key="15">
    <source>
        <dbReference type="EMBL" id="MDA3969396.1"/>
    </source>
</evidence>
<dbReference type="PANTHER" id="PTHR30069:SF53">
    <property type="entry name" value="COLICIN I RECEPTOR-RELATED"/>
    <property type="match status" value="1"/>
</dbReference>
<reference evidence="15 16" key="1">
    <citation type="submission" date="2023-01" db="EMBL/GenBank/DDBJ databases">
        <title>Description of Helicobacter ibis sp. nov. isolated from faecal droppings of black-faced ibis (Theristicus melanopis).</title>
        <authorList>
            <person name="Lopez-Cantillo M."/>
            <person name="Vidal-Veuthey B."/>
            <person name="Mella A."/>
            <person name="De La Haba R."/>
            <person name="Collado L."/>
        </authorList>
    </citation>
    <scope>NUCLEOTIDE SEQUENCE [LARGE SCALE GENOMIC DNA]</scope>
    <source>
        <strain evidence="15 16">A82</strain>
    </source>
</reference>
<keyword evidence="9 10" id="KW-0998">Cell outer membrane</keyword>
<dbReference type="InterPro" id="IPR000531">
    <property type="entry name" value="Beta-barrel_TonB"/>
</dbReference>
<keyword evidence="8 10" id="KW-0472">Membrane</keyword>
<name>A0ABT4VFC2_9HELI</name>
<keyword evidence="5 12" id="KW-0732">Signal</keyword>
<keyword evidence="6" id="KW-0406">Ion transport</keyword>
<keyword evidence="3 10" id="KW-1134">Transmembrane beta strand</keyword>
<dbReference type="Pfam" id="PF07715">
    <property type="entry name" value="Plug"/>
    <property type="match status" value="1"/>
</dbReference>
<evidence type="ECO:0000256" key="11">
    <source>
        <dbReference type="RuleBase" id="RU003357"/>
    </source>
</evidence>
<comment type="similarity">
    <text evidence="10 11">Belongs to the TonB-dependent receptor family.</text>
</comment>
<proteinExistence type="inferred from homology"/>
<protein>
    <submittedName>
        <fullName evidence="15">TonB-dependent receptor</fullName>
    </submittedName>
</protein>
<dbReference type="InterPro" id="IPR037066">
    <property type="entry name" value="Plug_dom_sf"/>
</dbReference>
<dbReference type="Proteomes" id="UP001210261">
    <property type="component" value="Unassembled WGS sequence"/>
</dbReference>
<evidence type="ECO:0000256" key="4">
    <source>
        <dbReference type="ARBA" id="ARBA00022692"/>
    </source>
</evidence>
<gene>
    <name evidence="15" type="ORF">PF021_06905</name>
</gene>
<dbReference type="CDD" id="cd01347">
    <property type="entry name" value="ligand_gated_channel"/>
    <property type="match status" value="1"/>
</dbReference>
<feature type="chain" id="PRO_5047137283" evidence="12">
    <location>
        <begin position="23"/>
        <end position="693"/>
    </location>
</feature>
<organism evidence="15 16">
    <name type="scientific">Helicobacter ibis</name>
    <dbReference type="NCBI Taxonomy" id="2962633"/>
    <lineage>
        <taxon>Bacteria</taxon>
        <taxon>Pseudomonadati</taxon>
        <taxon>Campylobacterota</taxon>
        <taxon>Epsilonproteobacteria</taxon>
        <taxon>Campylobacterales</taxon>
        <taxon>Helicobacteraceae</taxon>
        <taxon>Helicobacter</taxon>
    </lineage>
</organism>
<comment type="subcellular location">
    <subcellularLocation>
        <location evidence="1 10">Cell outer membrane</location>
        <topology evidence="1 10">Multi-pass membrane protein</topology>
    </subcellularLocation>
</comment>
<feature type="signal peptide" evidence="12">
    <location>
        <begin position="1"/>
        <end position="22"/>
    </location>
</feature>
<feature type="domain" description="TonB-dependent receptor-like beta-barrel" evidence="13">
    <location>
        <begin position="218"/>
        <end position="653"/>
    </location>
</feature>
<sequence>MEMKKLVVCVSLAGILSANVYANEYRLDTSVISATGFEQDVKDAPASISIITKEDLENRPVADIADAIKDVPGVDVSVSKLGTYSFNIRGYGSNYVLVLVDGKRQNSVRGFQGNGFGEADNAYLPPLAMIERIEIIKGPASTLYGGDAVGGVVNIITKKNPSEVTGTISFDTKFQQHPDLYGNYKGINSYLAFPLLKDTLSLSLRGQYKTREKSNLKWPTQTDLSNPNTAYPSHSPGAFDMGNIGTRLNWTINEQNNMYFDAEHYFQKTATNNTSGKSVAVNKKYRKNNLLLNHDGYYHFGTLNTYLQSQTTSEVGSSSIAGNGAVSKGARLDSEVYIAESKAIIPISMGNLGGMSLSAGAQFMYENFVTFASSAGALQGKDQDQTTISPYAEAEYYITDSLILTGGLRYAKSDLFDGEFIPRGYLVYHLTDNITLKGGVAKGYKTPEAKVLTSGEYSLGYYGNPNLKPESSINYELGTIFDFNHYGNVSITAFQTEFRDEISSEMYDYQAMLPNGAECSVDTGCYYSVNRGRNEALGVEVALTSGEYKGFSANVSYTFLDKKYKDGIKNVLGGDRVENAPRHTAILKLNYTSGKLSSYIKATGRYDTLAKSKGGGNRPILGLDKYKDFYVVDLGMSYKLSKSSSISLAINNLFDRDFFVPHEYLNNGNVAYVNSYKDYYEGRNMWINYKFEF</sequence>
<evidence type="ECO:0000259" key="14">
    <source>
        <dbReference type="Pfam" id="PF07715"/>
    </source>
</evidence>